<dbReference type="GO" id="GO:0005384">
    <property type="term" value="F:manganese ion transmembrane transporter activity"/>
    <property type="evidence" value="ECO:0007669"/>
    <property type="project" value="InterPro"/>
</dbReference>
<dbReference type="PANTHER" id="PTHR31851">
    <property type="entry name" value="FE(2+)/MN(2+) TRANSPORTER PCL1"/>
    <property type="match status" value="1"/>
</dbReference>
<feature type="transmembrane region" description="Helical" evidence="9">
    <location>
        <begin position="196"/>
        <end position="214"/>
    </location>
</feature>
<evidence type="ECO:0000256" key="1">
    <source>
        <dbReference type="ARBA" id="ARBA00004128"/>
    </source>
</evidence>
<proteinExistence type="inferred from homology"/>
<keyword evidence="6 9" id="KW-1133">Transmembrane helix</keyword>
<dbReference type="Proteomes" id="UP000327013">
    <property type="component" value="Chromosome 6"/>
</dbReference>
<evidence type="ECO:0000256" key="4">
    <source>
        <dbReference type="ARBA" id="ARBA00022554"/>
    </source>
</evidence>
<organism evidence="10 11">
    <name type="scientific">Carpinus fangiana</name>
    <dbReference type="NCBI Taxonomy" id="176857"/>
    <lineage>
        <taxon>Eukaryota</taxon>
        <taxon>Viridiplantae</taxon>
        <taxon>Streptophyta</taxon>
        <taxon>Embryophyta</taxon>
        <taxon>Tracheophyta</taxon>
        <taxon>Spermatophyta</taxon>
        <taxon>Magnoliopsida</taxon>
        <taxon>eudicotyledons</taxon>
        <taxon>Gunneridae</taxon>
        <taxon>Pentapetalae</taxon>
        <taxon>rosids</taxon>
        <taxon>fabids</taxon>
        <taxon>Fagales</taxon>
        <taxon>Betulaceae</taxon>
        <taxon>Carpinus</taxon>
    </lineage>
</organism>
<dbReference type="OrthoDB" id="73465at2759"/>
<feature type="transmembrane region" description="Helical" evidence="9">
    <location>
        <begin position="447"/>
        <end position="465"/>
    </location>
</feature>
<dbReference type="Pfam" id="PF01988">
    <property type="entry name" value="VIT1"/>
    <property type="match status" value="2"/>
</dbReference>
<evidence type="ECO:0000256" key="6">
    <source>
        <dbReference type="ARBA" id="ARBA00022989"/>
    </source>
</evidence>
<dbReference type="EMBL" id="CM017326">
    <property type="protein sequence ID" value="KAE8076391.1"/>
    <property type="molecule type" value="Genomic_DNA"/>
</dbReference>
<evidence type="ECO:0000256" key="8">
    <source>
        <dbReference type="ARBA" id="ARBA00044464"/>
    </source>
</evidence>
<sequence length="501" mass="53350">MAQNGHTDLEKQLLLLQDHEEKHFMSSEIVRDIIIGVSDGLTVPFALAAGLSGADVPSSIILIAGIAEVAAGAISMGLGGYIYIYIFCGQDELLLYMLHAHICNGGFRYLAAQKAAECAEILAQYGVEPHEYEPVINALRRNPQAWLDFMMKFELGLEKPDPMRALQSALTIAISYIIGGSVPLMPYVIIPVATKALFASVVVTLLALVIFGLAKGYFTGNQPFKSAFQTALIGAIASAAAYSIAKVSMKTASSMAASEERGALEPEKQRLLNQHKEKHFTAGEIVRDIIIGVSDGLTVPFALAAGLSGANATSSIVLTAGIAEVAAGAISMGLGGYLAAKSEADHYVRELRREEEEIVAVPDTEAAEVAEILAQYGIEPHEYGPVVNALRKKPQAWVDFMMKFELGLEKPDPRRALQSALTIAIAYILGGFVPLAPYMFIPRARDAVLASVVVTILALLIFGYAKGYFTGNKPITNALQTALIGAIASAAAFGMAKAVHP</sequence>
<keyword evidence="11" id="KW-1185">Reference proteome</keyword>
<dbReference type="CDD" id="cd02435">
    <property type="entry name" value="CCC1"/>
    <property type="match status" value="1"/>
</dbReference>
<evidence type="ECO:0000256" key="2">
    <source>
        <dbReference type="ARBA" id="ARBA00007049"/>
    </source>
</evidence>
<feature type="transmembrane region" description="Helical" evidence="9">
    <location>
        <begin position="226"/>
        <end position="245"/>
    </location>
</feature>
<evidence type="ECO:0000256" key="7">
    <source>
        <dbReference type="ARBA" id="ARBA00023136"/>
    </source>
</evidence>
<keyword evidence="4" id="KW-0926">Vacuole</keyword>
<feature type="transmembrane region" description="Helical" evidence="9">
    <location>
        <begin position="60"/>
        <end position="88"/>
    </location>
</feature>
<evidence type="ECO:0008006" key="12">
    <source>
        <dbReference type="Google" id="ProtNLM"/>
    </source>
</evidence>
<feature type="transmembrane region" description="Helical" evidence="9">
    <location>
        <begin position="316"/>
        <end position="340"/>
    </location>
</feature>
<feature type="transmembrane region" description="Helical" evidence="9">
    <location>
        <begin position="477"/>
        <end position="496"/>
    </location>
</feature>
<comment type="catalytic activity">
    <reaction evidence="8">
        <text>Fe(2+)(in) = Fe(2+)(out)</text>
        <dbReference type="Rhea" id="RHEA:28486"/>
        <dbReference type="ChEBI" id="CHEBI:29033"/>
    </reaction>
    <physiologicalReaction direction="left-to-right" evidence="8">
        <dbReference type="Rhea" id="RHEA:28487"/>
    </physiologicalReaction>
</comment>
<keyword evidence="3" id="KW-0410">Iron transport</keyword>
<dbReference type="GO" id="GO:0006826">
    <property type="term" value="P:iron ion transport"/>
    <property type="evidence" value="ECO:0007669"/>
    <property type="project" value="UniProtKB-KW"/>
</dbReference>
<accession>A0A5N6RF65</accession>
<name>A0A5N6RF65_9ROSI</name>
<reference evidence="10 11" key="1">
    <citation type="submission" date="2019-06" db="EMBL/GenBank/DDBJ databases">
        <title>A chromosomal-level reference genome of Carpinus fangiana (Coryloideae, Betulaceae).</title>
        <authorList>
            <person name="Yang X."/>
            <person name="Wang Z."/>
            <person name="Zhang L."/>
            <person name="Hao G."/>
            <person name="Liu J."/>
            <person name="Yang Y."/>
        </authorList>
    </citation>
    <scope>NUCLEOTIDE SEQUENCE [LARGE SCALE GENOMIC DNA]</scope>
    <source>
        <strain evidence="10">Cfa_2016G</strain>
        <tissue evidence="10">Leaf</tissue>
    </source>
</reference>
<feature type="transmembrane region" description="Helical" evidence="9">
    <location>
        <begin position="420"/>
        <end position="441"/>
    </location>
</feature>
<evidence type="ECO:0000256" key="3">
    <source>
        <dbReference type="ARBA" id="ARBA00022496"/>
    </source>
</evidence>
<keyword evidence="3" id="KW-0406">Ion transport</keyword>
<comment type="subcellular location">
    <subcellularLocation>
        <location evidence="1">Vacuole membrane</location>
        <topology evidence="1">Multi-pass membrane protein</topology>
    </subcellularLocation>
</comment>
<dbReference type="GO" id="GO:0005774">
    <property type="term" value="C:vacuolar membrane"/>
    <property type="evidence" value="ECO:0007669"/>
    <property type="project" value="UniProtKB-SubCell"/>
</dbReference>
<keyword evidence="3" id="KW-0408">Iron</keyword>
<evidence type="ECO:0000256" key="9">
    <source>
        <dbReference type="SAM" id="Phobius"/>
    </source>
</evidence>
<dbReference type="AlphaFoldDB" id="A0A5N6RF65"/>
<keyword evidence="3" id="KW-0813">Transport</keyword>
<protein>
    <recommendedName>
        <fullName evidence="12">Vacuolar iron transporter 1</fullName>
    </recommendedName>
</protein>
<dbReference type="GO" id="GO:0030026">
    <property type="term" value="P:intracellular manganese ion homeostasis"/>
    <property type="evidence" value="ECO:0007669"/>
    <property type="project" value="InterPro"/>
</dbReference>
<comment type="similarity">
    <text evidence="2">Belongs to the CCC1 family.</text>
</comment>
<evidence type="ECO:0000313" key="11">
    <source>
        <dbReference type="Proteomes" id="UP000327013"/>
    </source>
</evidence>
<evidence type="ECO:0000256" key="5">
    <source>
        <dbReference type="ARBA" id="ARBA00022692"/>
    </source>
</evidence>
<evidence type="ECO:0000313" key="10">
    <source>
        <dbReference type="EMBL" id="KAE8076391.1"/>
    </source>
</evidence>
<keyword evidence="7 9" id="KW-0472">Membrane</keyword>
<dbReference type="InterPro" id="IPR008217">
    <property type="entry name" value="Ccc1_fam"/>
</dbReference>
<gene>
    <name evidence="10" type="ORF">FH972_015046</name>
</gene>
<keyword evidence="5 9" id="KW-0812">Transmembrane</keyword>
<feature type="transmembrane region" description="Helical" evidence="9">
    <location>
        <begin position="169"/>
        <end position="190"/>
    </location>
</feature>